<dbReference type="Pfam" id="PF18201">
    <property type="entry name" value="PIH1_CS"/>
    <property type="match status" value="1"/>
</dbReference>
<dbReference type="GO" id="GO:0006364">
    <property type="term" value="P:rRNA processing"/>
    <property type="evidence" value="ECO:0007669"/>
    <property type="project" value="TreeGrafter"/>
</dbReference>
<dbReference type="PANTHER" id="PTHR22997">
    <property type="entry name" value="PIH1 DOMAIN-CONTAINING PROTEIN 1"/>
    <property type="match status" value="1"/>
</dbReference>
<evidence type="ECO:0000259" key="4">
    <source>
        <dbReference type="Pfam" id="PF18201"/>
    </source>
</evidence>
<dbReference type="GO" id="GO:0000492">
    <property type="term" value="P:box C/D snoRNP assembly"/>
    <property type="evidence" value="ECO:0007669"/>
    <property type="project" value="TreeGrafter"/>
</dbReference>
<comment type="similarity">
    <text evidence="1">Belongs to the PIH1 family.</text>
</comment>
<dbReference type="PANTHER" id="PTHR22997:SF6">
    <property type="entry name" value="PIH1 DOMAIN-CONTAINING PROTEIN 2"/>
    <property type="match status" value="1"/>
</dbReference>
<dbReference type="Proteomes" id="UP000225706">
    <property type="component" value="Unassembled WGS sequence"/>
</dbReference>
<protein>
    <recommendedName>
        <fullName evidence="2">PIH1 domain-containing protein 2</fullName>
    </recommendedName>
</protein>
<organism evidence="5 6">
    <name type="scientific">Stylophora pistillata</name>
    <name type="common">Smooth cauliflower coral</name>
    <dbReference type="NCBI Taxonomy" id="50429"/>
    <lineage>
        <taxon>Eukaryota</taxon>
        <taxon>Metazoa</taxon>
        <taxon>Cnidaria</taxon>
        <taxon>Anthozoa</taxon>
        <taxon>Hexacorallia</taxon>
        <taxon>Scleractinia</taxon>
        <taxon>Astrocoeniina</taxon>
        <taxon>Pocilloporidae</taxon>
        <taxon>Stylophora</taxon>
    </lineage>
</organism>
<gene>
    <name evidence="5" type="primary">pih1d2</name>
    <name evidence="5" type="ORF">AWC38_SpisGene5620</name>
</gene>
<dbReference type="OrthoDB" id="545063at2759"/>
<dbReference type="EMBL" id="LSMT01000063">
    <property type="protein sequence ID" value="PFX29571.1"/>
    <property type="molecule type" value="Genomic_DNA"/>
</dbReference>
<dbReference type="Pfam" id="PF08190">
    <property type="entry name" value="PIH1"/>
    <property type="match status" value="1"/>
</dbReference>
<dbReference type="GO" id="GO:0005737">
    <property type="term" value="C:cytoplasm"/>
    <property type="evidence" value="ECO:0007669"/>
    <property type="project" value="TreeGrafter"/>
</dbReference>
<dbReference type="GO" id="GO:0097255">
    <property type="term" value="C:R2TP complex"/>
    <property type="evidence" value="ECO:0007669"/>
    <property type="project" value="TreeGrafter"/>
</dbReference>
<evidence type="ECO:0000256" key="2">
    <source>
        <dbReference type="ARBA" id="ARBA00040541"/>
    </source>
</evidence>
<name>A0A2B4SI69_STYPI</name>
<dbReference type="STRING" id="50429.A0A2B4SI69"/>
<dbReference type="GO" id="GO:1990904">
    <property type="term" value="C:ribonucleoprotein complex"/>
    <property type="evidence" value="ECO:0007669"/>
    <property type="project" value="TreeGrafter"/>
</dbReference>
<accession>A0A2B4SI69</accession>
<reference evidence="6" key="1">
    <citation type="journal article" date="2017" name="bioRxiv">
        <title>Comparative analysis of the genomes of Stylophora pistillata and Acropora digitifera provides evidence for extensive differences between species of corals.</title>
        <authorList>
            <person name="Voolstra C.R."/>
            <person name="Li Y."/>
            <person name="Liew Y.J."/>
            <person name="Baumgarten S."/>
            <person name="Zoccola D."/>
            <person name="Flot J.-F."/>
            <person name="Tambutte S."/>
            <person name="Allemand D."/>
            <person name="Aranda M."/>
        </authorList>
    </citation>
    <scope>NUCLEOTIDE SEQUENCE [LARGE SCALE GENOMIC DNA]</scope>
</reference>
<dbReference type="InterPro" id="IPR041442">
    <property type="entry name" value="PIH1D1/2/3_CS-like"/>
</dbReference>
<dbReference type="AlphaFoldDB" id="A0A2B4SI69"/>
<dbReference type="InterPro" id="IPR050734">
    <property type="entry name" value="PIH1/Kintoun_subfamily"/>
</dbReference>
<evidence type="ECO:0000313" key="6">
    <source>
        <dbReference type="Proteomes" id="UP000225706"/>
    </source>
</evidence>
<keyword evidence="6" id="KW-1185">Reference proteome</keyword>
<feature type="domain" description="PIH1D1/2/3 CS-like" evidence="4">
    <location>
        <begin position="256"/>
        <end position="329"/>
    </location>
</feature>
<sequence length="331" mass="37052">MADQKGSDVLNQADSMWKMLDDLADSDPEAYKRFIDKTLKEGSTYFKPPESCFCICTTLLPKVITRELFVNICSWEQMLAPKSENDPIPVMAGEMQDVKDGQSTYSVVDVIVHPAVTKGVLNSKDRKNLLVHVALDYLENAKQIQVSRKYKNFKMSFKGDPKALRKYLRHGREQALNPTNSEKPGKGVLESPESLLRQLSSITVTENQQDGNVPIDLFERSAEKPKKGLIEEVSSTNTVPQPVTPVTPSYEVLEKDAEDSRPKRIVVKVNLPNITSSSQCQLDVCETALLLDAPGVYNLHIKLPQIIDPERTEATFNTNSHKLIVKLPIQS</sequence>
<dbReference type="InterPro" id="IPR012981">
    <property type="entry name" value="PIH1_N"/>
</dbReference>
<proteinExistence type="inferred from homology"/>
<feature type="domain" description="PIH1 N-terminal" evidence="3">
    <location>
        <begin position="44"/>
        <end position="164"/>
    </location>
</feature>
<comment type="caution">
    <text evidence="5">The sequence shown here is derived from an EMBL/GenBank/DDBJ whole genome shotgun (WGS) entry which is preliminary data.</text>
</comment>
<evidence type="ECO:0000313" key="5">
    <source>
        <dbReference type="EMBL" id="PFX29571.1"/>
    </source>
</evidence>
<evidence type="ECO:0000256" key="1">
    <source>
        <dbReference type="ARBA" id="ARBA00008511"/>
    </source>
</evidence>
<evidence type="ECO:0000259" key="3">
    <source>
        <dbReference type="Pfam" id="PF08190"/>
    </source>
</evidence>